<keyword evidence="7" id="KW-1185">Reference proteome</keyword>
<gene>
    <name evidence="6" type="ORF">Q4528_14455</name>
</gene>
<accession>A0AAW7YSN9</accession>
<comment type="subcellular location">
    <subcellularLocation>
        <location evidence="1">Membrane</location>
        <topology evidence="1">Multi-pass membrane protein</topology>
    </subcellularLocation>
</comment>
<dbReference type="GO" id="GO:0006874">
    <property type="term" value="P:intracellular calcium ion homeostasis"/>
    <property type="evidence" value="ECO:0007669"/>
    <property type="project" value="TreeGrafter"/>
</dbReference>
<evidence type="ECO:0000256" key="3">
    <source>
        <dbReference type="ARBA" id="ARBA00022989"/>
    </source>
</evidence>
<dbReference type="PANTHER" id="PTHR10846">
    <property type="entry name" value="SODIUM/POTASSIUM/CALCIUM EXCHANGER"/>
    <property type="match status" value="1"/>
</dbReference>
<name>A0AAW7YSN9_9STAP</name>
<dbReference type="InterPro" id="IPR044880">
    <property type="entry name" value="NCX_ion-bd_dom_sf"/>
</dbReference>
<comment type="caution">
    <text evidence="6">The sequence shown here is derived from an EMBL/GenBank/DDBJ whole genome shotgun (WGS) entry which is preliminary data.</text>
</comment>
<organism evidence="6 7">
    <name type="scientific">Staphylococcus pasteuri_A</name>
    <dbReference type="NCBI Taxonomy" id="3062664"/>
    <lineage>
        <taxon>Bacteria</taxon>
        <taxon>Bacillati</taxon>
        <taxon>Bacillota</taxon>
        <taxon>Bacilli</taxon>
        <taxon>Bacillales</taxon>
        <taxon>Staphylococcaceae</taxon>
        <taxon>Staphylococcus</taxon>
    </lineage>
</organism>
<feature type="domain" description="Sodium/calcium exchanger membrane region" evidence="5">
    <location>
        <begin position="1"/>
        <end position="84"/>
    </location>
</feature>
<dbReference type="GO" id="GO:0005886">
    <property type="term" value="C:plasma membrane"/>
    <property type="evidence" value="ECO:0007669"/>
    <property type="project" value="TreeGrafter"/>
</dbReference>
<sequence length="86" mass="8684">LVWSADRCVYGAAAIANNFGLPPMIIGLTIVALGSSAPEVMVSATAALEDKMNTAVGNVIGSNITNITLVLGITALLKPLIVSSST</sequence>
<feature type="non-terminal residue" evidence="6">
    <location>
        <position position="1"/>
    </location>
</feature>
<dbReference type="InterPro" id="IPR004837">
    <property type="entry name" value="NaCa_Exmemb"/>
</dbReference>
<keyword evidence="4" id="KW-0472">Membrane</keyword>
<evidence type="ECO:0000259" key="5">
    <source>
        <dbReference type="Pfam" id="PF01699"/>
    </source>
</evidence>
<dbReference type="Proteomes" id="UP001170310">
    <property type="component" value="Unassembled WGS sequence"/>
</dbReference>
<evidence type="ECO:0000313" key="7">
    <source>
        <dbReference type="Proteomes" id="UP001170310"/>
    </source>
</evidence>
<evidence type="ECO:0000256" key="1">
    <source>
        <dbReference type="ARBA" id="ARBA00004141"/>
    </source>
</evidence>
<dbReference type="Gene3D" id="1.20.1420.30">
    <property type="entry name" value="NCX, central ion-binding region"/>
    <property type="match status" value="1"/>
</dbReference>
<keyword evidence="2" id="KW-0812">Transmembrane</keyword>
<dbReference type="PANTHER" id="PTHR10846:SF8">
    <property type="entry name" value="INNER MEMBRANE PROTEIN YRBG"/>
    <property type="match status" value="1"/>
</dbReference>
<evidence type="ECO:0000256" key="2">
    <source>
        <dbReference type="ARBA" id="ARBA00022692"/>
    </source>
</evidence>
<keyword evidence="3" id="KW-1133">Transmembrane helix</keyword>
<dbReference type="Pfam" id="PF01699">
    <property type="entry name" value="Na_Ca_ex"/>
    <property type="match status" value="1"/>
</dbReference>
<proteinExistence type="predicted"/>
<dbReference type="AlphaFoldDB" id="A0AAW7YSN9"/>
<dbReference type="EMBL" id="JAUOQO010000497">
    <property type="protein sequence ID" value="MDO6575314.1"/>
    <property type="molecule type" value="Genomic_DNA"/>
</dbReference>
<evidence type="ECO:0000256" key="4">
    <source>
        <dbReference type="ARBA" id="ARBA00023136"/>
    </source>
</evidence>
<dbReference type="InterPro" id="IPR004481">
    <property type="entry name" value="K/Na/Ca-exchanger"/>
</dbReference>
<protein>
    <submittedName>
        <fullName evidence="6">Sodium:calcium antiporter</fullName>
    </submittedName>
</protein>
<evidence type="ECO:0000313" key="6">
    <source>
        <dbReference type="EMBL" id="MDO6575314.1"/>
    </source>
</evidence>
<dbReference type="GO" id="GO:0008273">
    <property type="term" value="F:calcium, potassium:sodium antiporter activity"/>
    <property type="evidence" value="ECO:0007669"/>
    <property type="project" value="TreeGrafter"/>
</dbReference>
<dbReference type="GO" id="GO:0005262">
    <property type="term" value="F:calcium channel activity"/>
    <property type="evidence" value="ECO:0007669"/>
    <property type="project" value="TreeGrafter"/>
</dbReference>
<reference evidence="6" key="1">
    <citation type="submission" date="2023-07" db="EMBL/GenBank/DDBJ databases">
        <title>Genome content predicts the carbon catabolic preferences of heterotrophic bacteria.</title>
        <authorList>
            <person name="Gralka M."/>
        </authorList>
    </citation>
    <scope>NUCLEOTIDE SEQUENCE</scope>
    <source>
        <strain evidence="6">E2R20</strain>
    </source>
</reference>
<feature type="non-terminal residue" evidence="6">
    <location>
        <position position="86"/>
    </location>
</feature>